<keyword evidence="1" id="KW-0472">Membrane</keyword>
<keyword evidence="1" id="KW-0812">Transmembrane</keyword>
<evidence type="ECO:0008006" key="4">
    <source>
        <dbReference type="Google" id="ProtNLM"/>
    </source>
</evidence>
<feature type="transmembrane region" description="Helical" evidence="1">
    <location>
        <begin position="216"/>
        <end position="234"/>
    </location>
</feature>
<feature type="transmembrane region" description="Helical" evidence="1">
    <location>
        <begin position="152"/>
        <end position="177"/>
    </location>
</feature>
<keyword evidence="3" id="KW-1185">Reference proteome</keyword>
<evidence type="ECO:0000313" key="2">
    <source>
        <dbReference type="EMBL" id="PHO10093.1"/>
    </source>
</evidence>
<comment type="caution">
    <text evidence="2">The sequence shown here is derived from an EMBL/GenBank/DDBJ whole genome shotgun (WGS) entry which is preliminary data.</text>
</comment>
<keyword evidence="1" id="KW-1133">Transmembrane helix</keyword>
<reference evidence="2 3" key="1">
    <citation type="submission" date="2017-09" db="EMBL/GenBank/DDBJ databases">
        <authorList>
            <person name="Perez-Cataluna A."/>
            <person name="Figueras M.J."/>
            <person name="Salas-Masso N."/>
        </authorList>
    </citation>
    <scope>NUCLEOTIDE SEQUENCE [LARGE SCALE GENOMIC DNA]</scope>
    <source>
        <strain evidence="2 3">F138-33</strain>
    </source>
</reference>
<dbReference type="InterPro" id="IPR009577">
    <property type="entry name" value="Sm_multidrug_ex"/>
</dbReference>
<evidence type="ECO:0000256" key="1">
    <source>
        <dbReference type="SAM" id="Phobius"/>
    </source>
</evidence>
<dbReference type="Proteomes" id="UP000221384">
    <property type="component" value="Unassembled WGS sequence"/>
</dbReference>
<dbReference type="Pfam" id="PF06695">
    <property type="entry name" value="Sm_multidrug_ex"/>
    <property type="match status" value="1"/>
</dbReference>
<feature type="transmembrane region" description="Helical" evidence="1">
    <location>
        <begin position="38"/>
        <end position="59"/>
    </location>
</feature>
<feature type="transmembrane region" description="Helical" evidence="1">
    <location>
        <begin position="183"/>
        <end position="204"/>
    </location>
</feature>
<gene>
    <name evidence="2" type="ORF">CPG37_05320</name>
</gene>
<organism evidence="2 3">
    <name type="scientific">Malaciobacter canalis</name>
    <dbReference type="NCBI Taxonomy" id="1912871"/>
    <lineage>
        <taxon>Bacteria</taxon>
        <taxon>Pseudomonadati</taxon>
        <taxon>Campylobacterota</taxon>
        <taxon>Epsilonproteobacteria</taxon>
        <taxon>Campylobacterales</taxon>
        <taxon>Arcobacteraceae</taxon>
        <taxon>Malaciobacter</taxon>
    </lineage>
</organism>
<protein>
    <recommendedName>
        <fullName evidence="4">Small multi-drug export protein</fullName>
    </recommendedName>
</protein>
<proteinExistence type="predicted"/>
<feature type="transmembrane region" description="Helical" evidence="1">
    <location>
        <begin position="94"/>
        <end position="117"/>
    </location>
</feature>
<dbReference type="EMBL" id="NWVW01000005">
    <property type="protein sequence ID" value="PHO10093.1"/>
    <property type="molecule type" value="Genomic_DNA"/>
</dbReference>
<evidence type="ECO:0000313" key="3">
    <source>
        <dbReference type="Proteomes" id="UP000221384"/>
    </source>
</evidence>
<sequence>MILFQNEIFFFLMIKYAFKRGKMRKINNIIFKGKEGNIFIFSLFLTTLLIISILITYFYDTKLANKITSLVVSNLFVGRVPSLSLGYASQLPHITVIGVNIVTEIILVTSLYPLFIFSLKGILKIKPLEDFFFQVQEKKKQHQDKFEKYGKIGLFVFVFIPFWMTGPIVGAIIGYLIGLKHYTIMAIVFISTTIAITLWGFFLNEIIEFLLAFDTRYVWIILLLIVVTTLILKIKNKLYKREK</sequence>
<name>A0ABX4LQV9_9BACT</name>
<accession>A0ABX4LQV9</accession>